<sequence length="214" mass="25156">MPRSRRVGNEFHLWHTKLLRNVRGQGPFLRTPLLTRHLVDEKLLFTCGFLDTNFVQIHQSRPNSPYRAHWDLTRNQRSQRAGGLTVGVENGCDEVNVQIPEEEKRKTFFDRFFLTKSFAEETRVIGQELEKDRYAATERVFRLATELELKFGRYVATELFQNVDATLVYAFSSIHRCYLPKSVANPFHVPHHSKLSIKLYRKNCGKFVLYRKEP</sequence>
<evidence type="ECO:0000313" key="1">
    <source>
        <dbReference type="EMBL" id="KAF3539774.1"/>
    </source>
</evidence>
<proteinExistence type="predicted"/>
<evidence type="ECO:0000313" key="2">
    <source>
        <dbReference type="Proteomes" id="UP000712600"/>
    </source>
</evidence>
<dbReference type="AlphaFoldDB" id="A0A8S9QNC9"/>
<name>A0A8S9QNC9_BRACR</name>
<comment type="caution">
    <text evidence="1">The sequence shown here is derived from an EMBL/GenBank/DDBJ whole genome shotgun (WGS) entry which is preliminary data.</text>
</comment>
<organism evidence="1 2">
    <name type="scientific">Brassica cretica</name>
    <name type="common">Mustard</name>
    <dbReference type="NCBI Taxonomy" id="69181"/>
    <lineage>
        <taxon>Eukaryota</taxon>
        <taxon>Viridiplantae</taxon>
        <taxon>Streptophyta</taxon>
        <taxon>Embryophyta</taxon>
        <taxon>Tracheophyta</taxon>
        <taxon>Spermatophyta</taxon>
        <taxon>Magnoliopsida</taxon>
        <taxon>eudicotyledons</taxon>
        <taxon>Gunneridae</taxon>
        <taxon>Pentapetalae</taxon>
        <taxon>rosids</taxon>
        <taxon>malvids</taxon>
        <taxon>Brassicales</taxon>
        <taxon>Brassicaceae</taxon>
        <taxon>Brassiceae</taxon>
        <taxon>Brassica</taxon>
    </lineage>
</organism>
<reference evidence="1" key="1">
    <citation type="submission" date="2019-12" db="EMBL/GenBank/DDBJ databases">
        <title>Genome sequencing and annotation of Brassica cretica.</title>
        <authorList>
            <person name="Studholme D.J."/>
            <person name="Sarris P."/>
        </authorList>
    </citation>
    <scope>NUCLEOTIDE SEQUENCE</scope>
    <source>
        <strain evidence="1">PFS-109/04</strain>
        <tissue evidence="1">Leaf</tissue>
    </source>
</reference>
<dbReference type="EMBL" id="QGKX02001290">
    <property type="protein sequence ID" value="KAF3539774.1"/>
    <property type="molecule type" value="Genomic_DNA"/>
</dbReference>
<protein>
    <submittedName>
        <fullName evidence="1">Uncharacterized protein</fullName>
    </submittedName>
</protein>
<dbReference type="Proteomes" id="UP000712600">
    <property type="component" value="Unassembled WGS sequence"/>
</dbReference>
<accession>A0A8S9QNC9</accession>
<gene>
    <name evidence="1" type="ORF">F2Q69_00022514</name>
</gene>